<dbReference type="UniPathway" id="UPA00056">
    <property type="reaction ID" value="UER00094"/>
</dbReference>
<proteinExistence type="inferred from homology"/>
<evidence type="ECO:0000313" key="14">
    <source>
        <dbReference type="Proteomes" id="UP000282977"/>
    </source>
</evidence>
<dbReference type="GO" id="GO:0005524">
    <property type="term" value="F:ATP binding"/>
    <property type="evidence" value="ECO:0007669"/>
    <property type="project" value="UniProtKB-UniRule"/>
</dbReference>
<feature type="active site" evidence="10">
    <location>
        <position position="185"/>
    </location>
</feature>
<organism evidence="13 14">
    <name type="scientific">Sphingobium algorifonticola</name>
    <dbReference type="NCBI Taxonomy" id="2008318"/>
    <lineage>
        <taxon>Bacteria</taxon>
        <taxon>Pseudomonadati</taxon>
        <taxon>Pseudomonadota</taxon>
        <taxon>Alphaproteobacteria</taxon>
        <taxon>Sphingomonadales</taxon>
        <taxon>Sphingomonadaceae</taxon>
        <taxon>Sphingobium</taxon>
    </lineage>
</organism>
<keyword evidence="4 10" id="KW-0808">Transferase</keyword>
<evidence type="ECO:0000259" key="11">
    <source>
        <dbReference type="Pfam" id="PF00288"/>
    </source>
</evidence>
<dbReference type="GO" id="GO:0050515">
    <property type="term" value="F:4-(cytidine 5'-diphospho)-2-C-methyl-D-erythritol kinase activity"/>
    <property type="evidence" value="ECO:0007669"/>
    <property type="project" value="UniProtKB-UniRule"/>
</dbReference>
<evidence type="ECO:0000256" key="2">
    <source>
        <dbReference type="ARBA" id="ARBA00012052"/>
    </source>
</evidence>
<dbReference type="SUPFAM" id="SSF54211">
    <property type="entry name" value="Ribosomal protein S5 domain 2-like"/>
    <property type="match status" value="1"/>
</dbReference>
<evidence type="ECO:0000256" key="6">
    <source>
        <dbReference type="ARBA" id="ARBA00022777"/>
    </source>
</evidence>
<dbReference type="Gene3D" id="3.30.70.890">
    <property type="entry name" value="GHMP kinase, C-terminal domain"/>
    <property type="match status" value="1"/>
</dbReference>
<dbReference type="NCBIfam" id="TIGR00154">
    <property type="entry name" value="ispE"/>
    <property type="match status" value="1"/>
</dbReference>
<dbReference type="Pfam" id="PF08544">
    <property type="entry name" value="GHMP_kinases_C"/>
    <property type="match status" value="1"/>
</dbReference>
<evidence type="ECO:0000313" key="13">
    <source>
        <dbReference type="EMBL" id="RVT40829.1"/>
    </source>
</evidence>
<feature type="active site" evidence="10">
    <location>
        <position position="59"/>
    </location>
</feature>
<dbReference type="PIRSF" id="PIRSF010376">
    <property type="entry name" value="IspE"/>
    <property type="match status" value="1"/>
</dbReference>
<evidence type="ECO:0000256" key="5">
    <source>
        <dbReference type="ARBA" id="ARBA00022741"/>
    </source>
</evidence>
<dbReference type="EMBL" id="RZUL01000003">
    <property type="protein sequence ID" value="RVT40829.1"/>
    <property type="molecule type" value="Genomic_DNA"/>
</dbReference>
<accession>A0A437J6Q8</accession>
<dbReference type="GO" id="GO:0016114">
    <property type="term" value="P:terpenoid biosynthetic process"/>
    <property type="evidence" value="ECO:0007669"/>
    <property type="project" value="UniProtKB-UniRule"/>
</dbReference>
<dbReference type="InterPro" id="IPR004424">
    <property type="entry name" value="IspE"/>
</dbReference>
<protein>
    <recommendedName>
        <fullName evidence="3 10">4-diphosphocytidyl-2-C-methyl-D-erythritol kinase</fullName>
        <shortName evidence="10">CMK</shortName>
        <ecNumber evidence="2 10">2.7.1.148</ecNumber>
    </recommendedName>
    <alternativeName>
        <fullName evidence="9 10">4-(cytidine-5'-diphospho)-2-C-methyl-D-erythritol kinase</fullName>
    </alternativeName>
</protein>
<comment type="caution">
    <text evidence="13">The sequence shown here is derived from an EMBL/GenBank/DDBJ whole genome shotgun (WGS) entry which is preliminary data.</text>
</comment>
<sequence length="325" mass="33221">MGGRPSVRGALCLGGGGAVCRGTGSGSDQCQGKGGLSTGACRPLTAFPSAALSEVAYAKINLALHVRRRRDDGYHDIESLFAFAEDGDRLHAVTRDDGQLSLTIDGPFGAGLDSGADNLVVRAAHALKNAFNITVGAAIHLNKRLPVASGIGGGSADAAAALRMLARLWAIDRPMHALAATIGSDVPACLVSRTLMGTGRGEALDLCAIDGLGGMPLLLVNPGIGLSTAPVFAGWDRVDRGPLVADTLDALIAEGRNDLYPPAVALVPQIGAVLESLAAQPGVRLARMSGSGATCFALFDDSAQRDAAAAAMPAHWWTLSSRVRA</sequence>
<dbReference type="NCBIfam" id="NF011202">
    <property type="entry name" value="PRK14608.1"/>
    <property type="match status" value="1"/>
</dbReference>
<dbReference type="InterPro" id="IPR036554">
    <property type="entry name" value="GHMP_kinase_C_sf"/>
</dbReference>
<dbReference type="PANTHER" id="PTHR43527">
    <property type="entry name" value="4-DIPHOSPHOCYTIDYL-2-C-METHYL-D-ERYTHRITOL KINASE, CHLOROPLASTIC"/>
    <property type="match status" value="1"/>
</dbReference>
<keyword evidence="6 10" id="KW-0418">Kinase</keyword>
<comment type="pathway">
    <text evidence="10">Isoprenoid biosynthesis; isopentenyl diphosphate biosynthesis via DXP pathway; isopentenyl diphosphate from 1-deoxy-D-xylulose 5-phosphate: step 3/6.</text>
</comment>
<keyword evidence="7 10" id="KW-0067">ATP-binding</keyword>
<dbReference type="OrthoDB" id="9809438at2"/>
<dbReference type="AlphaFoldDB" id="A0A437J6Q8"/>
<comment type="similarity">
    <text evidence="1 10">Belongs to the GHMP kinase family. IspE subfamily.</text>
</comment>
<dbReference type="Gene3D" id="3.30.230.10">
    <property type="match status" value="1"/>
</dbReference>
<evidence type="ECO:0000256" key="10">
    <source>
        <dbReference type="HAMAP-Rule" id="MF_00061"/>
    </source>
</evidence>
<dbReference type="InterPro" id="IPR014721">
    <property type="entry name" value="Ribsml_uS5_D2-typ_fold_subgr"/>
</dbReference>
<dbReference type="SUPFAM" id="SSF55060">
    <property type="entry name" value="GHMP Kinase, C-terminal domain"/>
    <property type="match status" value="1"/>
</dbReference>
<dbReference type="InterPro" id="IPR013750">
    <property type="entry name" value="GHMP_kinase_C_dom"/>
</dbReference>
<evidence type="ECO:0000256" key="4">
    <source>
        <dbReference type="ARBA" id="ARBA00022679"/>
    </source>
</evidence>
<dbReference type="EC" id="2.7.1.148" evidence="2 10"/>
<gene>
    <name evidence="10" type="primary">ispE</name>
    <name evidence="13" type="ORF">ENE74_10150</name>
</gene>
<feature type="domain" description="GHMP kinase C-terminal" evidence="12">
    <location>
        <begin position="259"/>
        <end position="316"/>
    </location>
</feature>
<dbReference type="Pfam" id="PF00288">
    <property type="entry name" value="GHMP_kinases_N"/>
    <property type="match status" value="1"/>
</dbReference>
<evidence type="ECO:0000259" key="12">
    <source>
        <dbReference type="Pfam" id="PF08544"/>
    </source>
</evidence>
<evidence type="ECO:0000256" key="9">
    <source>
        <dbReference type="ARBA" id="ARBA00032554"/>
    </source>
</evidence>
<dbReference type="PANTHER" id="PTHR43527:SF2">
    <property type="entry name" value="4-DIPHOSPHOCYTIDYL-2-C-METHYL-D-ERYTHRITOL KINASE, CHLOROPLASTIC"/>
    <property type="match status" value="1"/>
</dbReference>
<dbReference type="HAMAP" id="MF_00061">
    <property type="entry name" value="IspE"/>
    <property type="match status" value="1"/>
</dbReference>
<comment type="catalytic activity">
    <reaction evidence="10">
        <text>4-CDP-2-C-methyl-D-erythritol + ATP = 4-CDP-2-C-methyl-D-erythritol 2-phosphate + ADP + H(+)</text>
        <dbReference type="Rhea" id="RHEA:18437"/>
        <dbReference type="ChEBI" id="CHEBI:15378"/>
        <dbReference type="ChEBI" id="CHEBI:30616"/>
        <dbReference type="ChEBI" id="CHEBI:57823"/>
        <dbReference type="ChEBI" id="CHEBI:57919"/>
        <dbReference type="ChEBI" id="CHEBI:456216"/>
        <dbReference type="EC" id="2.7.1.148"/>
    </reaction>
</comment>
<comment type="function">
    <text evidence="10">Catalyzes the phosphorylation of the position 2 hydroxy group of 4-diphosphocytidyl-2C-methyl-D-erythritol.</text>
</comment>
<evidence type="ECO:0000256" key="3">
    <source>
        <dbReference type="ARBA" id="ARBA00017473"/>
    </source>
</evidence>
<evidence type="ECO:0000256" key="7">
    <source>
        <dbReference type="ARBA" id="ARBA00022840"/>
    </source>
</evidence>
<keyword evidence="5 10" id="KW-0547">Nucleotide-binding</keyword>
<name>A0A437J6Q8_9SPHN</name>
<keyword evidence="14" id="KW-1185">Reference proteome</keyword>
<evidence type="ECO:0000256" key="1">
    <source>
        <dbReference type="ARBA" id="ARBA00009684"/>
    </source>
</evidence>
<reference evidence="13 14" key="1">
    <citation type="submission" date="2019-01" db="EMBL/GenBank/DDBJ databases">
        <authorList>
            <person name="Chen W.-M."/>
        </authorList>
    </citation>
    <scope>NUCLEOTIDE SEQUENCE [LARGE SCALE GENOMIC DNA]</scope>
    <source>
        <strain evidence="13 14">TLA-22</strain>
    </source>
</reference>
<feature type="domain" description="GHMP kinase N-terminal" evidence="11">
    <location>
        <begin position="118"/>
        <end position="191"/>
    </location>
</feature>
<dbReference type="InterPro" id="IPR020568">
    <property type="entry name" value="Ribosomal_Su5_D2-typ_SF"/>
</dbReference>
<dbReference type="Proteomes" id="UP000282977">
    <property type="component" value="Unassembled WGS sequence"/>
</dbReference>
<evidence type="ECO:0000256" key="8">
    <source>
        <dbReference type="ARBA" id="ARBA00023229"/>
    </source>
</evidence>
<feature type="binding site" evidence="10">
    <location>
        <begin position="146"/>
        <end position="156"/>
    </location>
    <ligand>
        <name>ATP</name>
        <dbReference type="ChEBI" id="CHEBI:30616"/>
    </ligand>
</feature>
<dbReference type="GO" id="GO:0019288">
    <property type="term" value="P:isopentenyl diphosphate biosynthetic process, methylerythritol 4-phosphate pathway"/>
    <property type="evidence" value="ECO:0007669"/>
    <property type="project" value="UniProtKB-UniRule"/>
</dbReference>
<keyword evidence="8 10" id="KW-0414">Isoprene biosynthesis</keyword>
<dbReference type="InterPro" id="IPR006204">
    <property type="entry name" value="GHMP_kinase_N_dom"/>
</dbReference>